<feature type="compositionally biased region" description="Basic and acidic residues" evidence="2">
    <location>
        <begin position="1066"/>
        <end position="1078"/>
    </location>
</feature>
<dbReference type="InterPro" id="IPR051640">
    <property type="entry name" value="GRB10-interact_GYF"/>
</dbReference>
<dbReference type="EMBL" id="HBIP01007234">
    <property type="protein sequence ID" value="CAE0488741.1"/>
    <property type="molecule type" value="Transcribed_RNA"/>
</dbReference>
<keyword evidence="1" id="KW-0175">Coiled coil</keyword>
<evidence type="ECO:0000256" key="2">
    <source>
        <dbReference type="SAM" id="MobiDB-lite"/>
    </source>
</evidence>
<feature type="compositionally biased region" description="Low complexity" evidence="2">
    <location>
        <begin position="598"/>
        <end position="612"/>
    </location>
</feature>
<evidence type="ECO:0000256" key="1">
    <source>
        <dbReference type="SAM" id="Coils"/>
    </source>
</evidence>
<dbReference type="AlphaFoldDB" id="A0A7S3QPF6"/>
<dbReference type="PANTHER" id="PTHR14445">
    <property type="entry name" value="GRB10 INTERACTING GYF PROTEIN"/>
    <property type="match status" value="1"/>
</dbReference>
<feature type="compositionally biased region" description="Low complexity" evidence="2">
    <location>
        <begin position="728"/>
        <end position="743"/>
    </location>
</feature>
<feature type="compositionally biased region" description="Basic and acidic residues" evidence="2">
    <location>
        <begin position="646"/>
        <end position="656"/>
    </location>
</feature>
<feature type="compositionally biased region" description="Low complexity" evidence="2">
    <location>
        <begin position="515"/>
        <end position="543"/>
    </location>
</feature>
<feature type="region of interest" description="Disordered" evidence="2">
    <location>
        <begin position="1"/>
        <end position="35"/>
    </location>
</feature>
<proteinExistence type="predicted"/>
<feature type="compositionally biased region" description="Basic and acidic residues" evidence="2">
    <location>
        <begin position="831"/>
        <end position="841"/>
    </location>
</feature>
<feature type="compositionally biased region" description="Basic and acidic residues" evidence="2">
    <location>
        <begin position="700"/>
        <end position="712"/>
    </location>
</feature>
<feature type="coiled-coil region" evidence="1">
    <location>
        <begin position="179"/>
        <end position="206"/>
    </location>
</feature>
<accession>A0A7S3QPF6</accession>
<gene>
    <name evidence="3" type="ORF">DTER00134_LOCUS3811</name>
</gene>
<feature type="region of interest" description="Disordered" evidence="2">
    <location>
        <begin position="56"/>
        <end position="78"/>
    </location>
</feature>
<feature type="compositionally biased region" description="Polar residues" evidence="2">
    <location>
        <begin position="460"/>
        <end position="478"/>
    </location>
</feature>
<dbReference type="PANTHER" id="PTHR14445:SF36">
    <property type="entry name" value="FI03272P-RELATED"/>
    <property type="match status" value="1"/>
</dbReference>
<name>A0A7S3QPF6_DUNTE</name>
<feature type="compositionally biased region" description="Low complexity" evidence="2">
    <location>
        <begin position="253"/>
        <end position="271"/>
    </location>
</feature>
<sequence length="1206" mass="131346">MSAAVEEAGVTSGQGKTARPPAGQDASKRMHDYLLNQKRRKEDYFLRKYGKVIHPPKEAVEPKERPLTLPPLGHQPGGPSAPIFQAKGPIATFPNNASVVIDKAKHSALDRHHKLADIHYHPVAPPAYQTPHLPPLPRSRERSREGSGPGTPVKELSFASAQQQQDHLGGSPSAALPLLQQQQQRHAQLQQQLQQQQQRLQQQGVVDGSLLGRGPGEGLFGAMRQDGHAIIGGAHGLHAASPRSQRSQDLLMQPSQGKLQGLSQQSSRGLSNGEGSAAELGRPKKTGMRDLEVELSVIKAIKSREEVVDRLRTATFKVDHALGGGSPLVLNLNDPLLKMFFRLVTQLRHRTLDTIEAIGAWHRRTDSSEPFMFANVGNYLAYIGSDLAFLDETPFVKHRLYSVKAVDDPFLTEITPDGVPIDAASTVDLRRNAKFTADALRIRMARKILYLHGGHGRPPTGSTHADQATPSSLISGQEDSFVDGQHPGDDGSVDARNLPHSRAGSLAPLKEESSAWEGEASAGASAPESPQQIQPMEQRQQQLEGGGHEQGGVGGPQSGAAPKEVGFEFEGQVLRKEGERQQQAGMSDIDAQDKKAEQQQQQAAERGQFAGQPDGQYVADEEGDAGKYGELGAQHIHSSSGLTSDFFEREEQERLLQEQAAAAAAAETARQQEQLQEEWRQRDLADQRARQQLQEEEEREAARLREEEENARLEVAQQQQQHHLEQSLKAQRQQLAERQAQQAQKEHQQALLVEELSAAQYAEPRHPGWDLENSDEGIVLDSLLDALVSSLEEPYCSQVPPEGFTYQGWVIDRQLSAEIKELGPASATPAERSRMREQLARQHEQGFPALTYPLDAPSQQAPPPSPPPLQPPRSPPERQPSLLDSPIIPRLHSELHADGGNVSAEGEGIYAKEDGLPAEGDSIHAKGNNFITEGEGIDAEAECAPPELQPSFGAHPYSEPPTPHLAPQAPSNPALEATDMIAQGQYAAPSRPRHLTPQTPSDPALEKEPGMLSEVDQGAHTSGMTQDEAAIYQHVPTDHASSMTQDEATHQHVPIDNASSMTQDEEATHQHVPTDHESSMTQDEEATHQHVPIDQADLHLSGEWQPAVADNEQYDIDQVVSELVQDIDEGAGGEGEGGVEENGAQDEQQHQQEEDGRGSATNEGREGARGCDDRNGQGVGEEFDGSRNGELDEGDKEEGDEGRNEE</sequence>
<feature type="compositionally biased region" description="Low complexity" evidence="2">
    <location>
        <begin position="657"/>
        <end position="674"/>
    </location>
</feature>
<feature type="region of interest" description="Disordered" evidence="2">
    <location>
        <begin position="123"/>
        <end position="154"/>
    </location>
</feature>
<feature type="region of interest" description="Disordered" evidence="2">
    <location>
        <begin position="822"/>
        <end position="841"/>
    </location>
</feature>
<feature type="compositionally biased region" description="Pro residues" evidence="2">
    <location>
        <begin position="860"/>
        <end position="878"/>
    </location>
</feature>
<evidence type="ECO:0000313" key="3">
    <source>
        <dbReference type="EMBL" id="CAE0488741.1"/>
    </source>
</evidence>
<feature type="compositionally biased region" description="Basic and acidic residues" evidence="2">
    <location>
        <begin position="56"/>
        <end position="66"/>
    </location>
</feature>
<feature type="region of interest" description="Disordered" evidence="2">
    <location>
        <begin position="913"/>
        <end position="1206"/>
    </location>
</feature>
<feature type="region of interest" description="Disordered" evidence="2">
    <location>
        <begin position="850"/>
        <end position="884"/>
    </location>
</feature>
<feature type="compositionally biased region" description="Gly residues" evidence="2">
    <location>
        <begin position="544"/>
        <end position="557"/>
    </location>
</feature>
<dbReference type="GO" id="GO:0005829">
    <property type="term" value="C:cytosol"/>
    <property type="evidence" value="ECO:0007669"/>
    <property type="project" value="TreeGrafter"/>
</dbReference>
<feature type="compositionally biased region" description="Basic and acidic residues" evidence="2">
    <location>
        <begin position="1147"/>
        <end position="1175"/>
    </location>
</feature>
<feature type="region of interest" description="Disordered" evidence="2">
    <location>
        <begin position="453"/>
        <end position="743"/>
    </location>
</feature>
<feature type="region of interest" description="Disordered" evidence="2">
    <location>
        <begin position="238"/>
        <end position="285"/>
    </location>
</feature>
<organism evidence="3">
    <name type="scientific">Dunaliella tertiolecta</name>
    <name type="common">Green alga</name>
    <dbReference type="NCBI Taxonomy" id="3047"/>
    <lineage>
        <taxon>Eukaryota</taxon>
        <taxon>Viridiplantae</taxon>
        <taxon>Chlorophyta</taxon>
        <taxon>core chlorophytes</taxon>
        <taxon>Chlorophyceae</taxon>
        <taxon>CS clade</taxon>
        <taxon>Chlamydomonadales</taxon>
        <taxon>Dunaliellaceae</taxon>
        <taxon>Dunaliella</taxon>
    </lineage>
</organism>
<feature type="compositionally biased region" description="Basic and acidic residues" evidence="2">
    <location>
        <begin position="677"/>
        <end position="689"/>
    </location>
</feature>
<reference evidence="3" key="1">
    <citation type="submission" date="2021-01" db="EMBL/GenBank/DDBJ databases">
        <authorList>
            <person name="Corre E."/>
            <person name="Pelletier E."/>
            <person name="Niang G."/>
            <person name="Scheremetjew M."/>
            <person name="Finn R."/>
            <person name="Kale V."/>
            <person name="Holt S."/>
            <person name="Cochrane G."/>
            <person name="Meng A."/>
            <person name="Brown T."/>
            <person name="Cohen L."/>
        </authorList>
    </citation>
    <scope>NUCLEOTIDE SEQUENCE</scope>
    <source>
        <strain evidence="3">CCMP1320</strain>
    </source>
</reference>
<protein>
    <submittedName>
        <fullName evidence="3">Uncharacterized protein</fullName>
    </submittedName>
</protein>
<feature type="compositionally biased region" description="Acidic residues" evidence="2">
    <location>
        <begin position="1191"/>
        <end position="1200"/>
    </location>
</feature>